<protein>
    <recommendedName>
        <fullName evidence="3">Heavy metal transporter</fullName>
    </recommendedName>
</protein>
<sequence>MRKWAVLAGFLAFVVLAGLGVFAVVRMLGNVPLLVPSGYPCKVGAPGTEQVELEAPQLANAATIAAVGIRRGIPRQGIVVAIATAWQESKLENLAGGDRDSVGLFQQRPSQGWGSAEQIADPRYASANFYNVLVKVKGWQTMRTTDAAQAVQRSAYPEAYEQWAGRSVTLASALSGEAGATVGCTVPDKPESRGAAAAEALVQGLRLDWGDKAGTLDAAGVSVTVKTEQTGWQYAHWLVAHATDRGVKRVTFGGRQWTSESGSWAGGDGTATGTVVVAEVHS</sequence>
<gene>
    <name evidence="1" type="ORF">Vau01_088420</name>
</gene>
<evidence type="ECO:0000313" key="2">
    <source>
        <dbReference type="Proteomes" id="UP000612585"/>
    </source>
</evidence>
<reference evidence="1" key="1">
    <citation type="submission" date="2021-01" db="EMBL/GenBank/DDBJ databases">
        <title>Whole genome shotgun sequence of Virgisporangium aurantiacum NBRC 16421.</title>
        <authorList>
            <person name="Komaki H."/>
            <person name="Tamura T."/>
        </authorList>
    </citation>
    <scope>NUCLEOTIDE SEQUENCE</scope>
    <source>
        <strain evidence="1">NBRC 16421</strain>
    </source>
</reference>
<dbReference type="RefSeq" id="WP_204006185.1">
    <property type="nucleotide sequence ID" value="NZ_BOPG01000065.1"/>
</dbReference>
<comment type="caution">
    <text evidence="1">The sequence shown here is derived from an EMBL/GenBank/DDBJ whole genome shotgun (WGS) entry which is preliminary data.</text>
</comment>
<evidence type="ECO:0008006" key="3">
    <source>
        <dbReference type="Google" id="ProtNLM"/>
    </source>
</evidence>
<name>A0A8J3ZGT9_9ACTN</name>
<dbReference type="Proteomes" id="UP000612585">
    <property type="component" value="Unassembled WGS sequence"/>
</dbReference>
<proteinExistence type="predicted"/>
<keyword evidence="2" id="KW-1185">Reference proteome</keyword>
<accession>A0A8J3ZGT9</accession>
<evidence type="ECO:0000313" key="1">
    <source>
        <dbReference type="EMBL" id="GIJ61326.1"/>
    </source>
</evidence>
<organism evidence="1 2">
    <name type="scientific">Virgisporangium aurantiacum</name>
    <dbReference type="NCBI Taxonomy" id="175570"/>
    <lineage>
        <taxon>Bacteria</taxon>
        <taxon>Bacillati</taxon>
        <taxon>Actinomycetota</taxon>
        <taxon>Actinomycetes</taxon>
        <taxon>Micromonosporales</taxon>
        <taxon>Micromonosporaceae</taxon>
        <taxon>Virgisporangium</taxon>
    </lineage>
</organism>
<dbReference type="EMBL" id="BOPG01000065">
    <property type="protein sequence ID" value="GIJ61326.1"/>
    <property type="molecule type" value="Genomic_DNA"/>
</dbReference>
<dbReference type="AlphaFoldDB" id="A0A8J3ZGT9"/>